<feature type="region of interest" description="Disordered" evidence="1">
    <location>
        <begin position="163"/>
        <end position="193"/>
    </location>
</feature>
<proteinExistence type="predicted"/>
<dbReference type="AlphaFoldDB" id="A0A7R7W5F8"/>
<reference evidence="2" key="2">
    <citation type="submission" date="2021-02" db="EMBL/GenBank/DDBJ databases">
        <title>Aspergillus luchuensis mut. kawachii IFO 4304 genome sequence.</title>
        <authorList>
            <person name="Mori K."/>
            <person name="Kadooka C."/>
            <person name="Goto M."/>
            <person name="Futagami T."/>
        </authorList>
    </citation>
    <scope>NUCLEOTIDE SEQUENCE</scope>
    <source>
        <strain evidence="2">IFO 4308</strain>
    </source>
</reference>
<protein>
    <submittedName>
        <fullName evidence="2">Uncharacterized protein</fullName>
    </submittedName>
</protein>
<reference evidence="2" key="1">
    <citation type="submission" date="2021-01" db="EMBL/GenBank/DDBJ databases">
        <authorList>
            <consortium name="Aspergillus luchuensis mut. kawachii IFO 4304 genome sequencing consortium"/>
            <person name="Kazuki M."/>
            <person name="Futagami T."/>
        </authorList>
    </citation>
    <scope>NUCLEOTIDE SEQUENCE</scope>
    <source>
        <strain evidence="2">IFO 4308</strain>
    </source>
</reference>
<dbReference type="KEGG" id="aluc:AKAW2_30019S"/>
<gene>
    <name evidence="2" type="ORF">AKAW2_30019S</name>
</gene>
<accession>A0A7R7W5F8</accession>
<keyword evidence="3" id="KW-1185">Reference proteome</keyword>
<evidence type="ECO:0000313" key="2">
    <source>
        <dbReference type="EMBL" id="BCR96700.1"/>
    </source>
</evidence>
<evidence type="ECO:0000313" key="3">
    <source>
        <dbReference type="Proteomes" id="UP000661280"/>
    </source>
</evidence>
<sequence>MWNLDAMDGRCRDTPVRHVTELPTSTPSFPQPTGTFFTNRSSCSSSAGSLDFCNTTASYAKAKYEAASTPNWETCHLLCTKIISRLLQTTEVVRKVDLYYCGEGNDQQSSTMLVLTAHRLRDDWVQADLSCTDGTLVASAFALFTQKSAQKTHVRSLASPISFKDSQGKPMPSDFRFPFSKPVQGPTSPSGDY</sequence>
<dbReference type="OrthoDB" id="4384568at2759"/>
<organism evidence="2 3">
    <name type="scientific">Aspergillus kawachii</name>
    <name type="common">White koji mold</name>
    <name type="synonym">Aspergillus awamori var. kawachi</name>
    <dbReference type="NCBI Taxonomy" id="1069201"/>
    <lineage>
        <taxon>Eukaryota</taxon>
        <taxon>Fungi</taxon>
        <taxon>Dikarya</taxon>
        <taxon>Ascomycota</taxon>
        <taxon>Pezizomycotina</taxon>
        <taxon>Eurotiomycetes</taxon>
        <taxon>Eurotiomycetidae</taxon>
        <taxon>Eurotiales</taxon>
        <taxon>Aspergillaceae</taxon>
        <taxon>Aspergillus</taxon>
        <taxon>Aspergillus subgen. Circumdati</taxon>
    </lineage>
</organism>
<name>A0A7R7W5F8_ASPKA</name>
<dbReference type="GeneID" id="64958025"/>
<dbReference type="Proteomes" id="UP000661280">
    <property type="component" value="Chromosome 3"/>
</dbReference>
<evidence type="ECO:0000256" key="1">
    <source>
        <dbReference type="SAM" id="MobiDB-lite"/>
    </source>
</evidence>
<dbReference type="RefSeq" id="XP_041540466.1">
    <property type="nucleotide sequence ID" value="XM_041686486.1"/>
</dbReference>
<dbReference type="EMBL" id="AP024427">
    <property type="protein sequence ID" value="BCR96700.1"/>
    <property type="molecule type" value="Genomic_DNA"/>
</dbReference>